<dbReference type="PANTHER" id="PTHR46101:SF2">
    <property type="entry name" value="SERINE DECARBOXYLASE"/>
    <property type="match status" value="1"/>
</dbReference>
<dbReference type="InterPro" id="IPR051151">
    <property type="entry name" value="Group_II_Decarboxylase"/>
</dbReference>
<dbReference type="InterPro" id="IPR015421">
    <property type="entry name" value="PyrdxlP-dep_Trfase_major"/>
</dbReference>
<organism evidence="8">
    <name type="scientific">Vibrio coralliilyticus</name>
    <dbReference type="NCBI Taxonomy" id="190893"/>
    <lineage>
        <taxon>Bacteria</taxon>
        <taxon>Pseudomonadati</taxon>
        <taxon>Pseudomonadota</taxon>
        <taxon>Gammaproteobacteria</taxon>
        <taxon>Vibrionales</taxon>
        <taxon>Vibrionaceae</taxon>
        <taxon>Vibrio</taxon>
    </lineage>
</organism>
<dbReference type="InterPro" id="IPR002129">
    <property type="entry name" value="PyrdxlP-dep_de-COase"/>
</dbReference>
<evidence type="ECO:0000256" key="6">
    <source>
        <dbReference type="PIRSR" id="PIRSR602129-50"/>
    </source>
</evidence>
<dbReference type="EMBL" id="JXXR01000003">
    <property type="protein sequence ID" value="KJY76774.1"/>
    <property type="molecule type" value="Genomic_DNA"/>
</dbReference>
<proteinExistence type="inferred from homology"/>
<dbReference type="GO" id="GO:0030170">
    <property type="term" value="F:pyridoxal phosphate binding"/>
    <property type="evidence" value="ECO:0007669"/>
    <property type="project" value="InterPro"/>
</dbReference>
<dbReference type="GO" id="GO:0004398">
    <property type="term" value="F:histidine decarboxylase activity"/>
    <property type="evidence" value="ECO:0007669"/>
    <property type="project" value="UniProtKB-EC"/>
</dbReference>
<dbReference type="NCBIfam" id="NF002748">
    <property type="entry name" value="PRK02769.1"/>
    <property type="match status" value="1"/>
</dbReference>
<dbReference type="Pfam" id="PF00282">
    <property type="entry name" value="Pyridoxal_deC"/>
    <property type="match status" value="1"/>
</dbReference>
<evidence type="ECO:0000313" key="8">
    <source>
        <dbReference type="EMBL" id="KJY76774.1"/>
    </source>
</evidence>
<comment type="similarity">
    <text evidence="2 7">Belongs to the group II decarboxylase family.</text>
</comment>
<feature type="modified residue" description="N6-(pyridoxal phosphate)lysine" evidence="6">
    <location>
        <position position="233"/>
    </location>
</feature>
<reference evidence="8" key="1">
    <citation type="journal article" date="2015" name="BMC Genomics">
        <title>Genome mining reveals unlocked bioactive potential of marine Gram-negative bacteria.</title>
        <authorList>
            <person name="Machado H."/>
            <person name="Sonnenschein E.C."/>
            <person name="Melchiorsen J."/>
            <person name="Gram L."/>
        </authorList>
    </citation>
    <scope>NUCLEOTIDE SEQUENCE</scope>
    <source>
        <strain evidence="8">S2052</strain>
    </source>
</reference>
<keyword evidence="4 6" id="KW-0663">Pyridoxal phosphate</keyword>
<protein>
    <submittedName>
        <fullName evidence="8">Histidine decarboxylase</fullName>
        <ecNumber evidence="8">4.1.1.22</ecNumber>
    </submittedName>
</protein>
<evidence type="ECO:0000256" key="3">
    <source>
        <dbReference type="ARBA" id="ARBA00022793"/>
    </source>
</evidence>
<comment type="cofactor">
    <cofactor evidence="1 6 7">
        <name>pyridoxal 5'-phosphate</name>
        <dbReference type="ChEBI" id="CHEBI:597326"/>
    </cofactor>
</comment>
<comment type="caution">
    <text evidence="8">The sequence shown here is derived from an EMBL/GenBank/DDBJ whole genome shotgun (WGS) entry which is preliminary data.</text>
</comment>
<name>A0A837GCB2_9VIBR</name>
<dbReference type="Gene3D" id="3.40.640.10">
    <property type="entry name" value="Type I PLP-dependent aspartate aminotransferase-like (Major domain)"/>
    <property type="match status" value="1"/>
</dbReference>
<accession>A0A837GCB2</accession>
<keyword evidence="5 7" id="KW-0456">Lyase</keyword>
<dbReference type="AlphaFoldDB" id="A0A837GCB2"/>
<evidence type="ECO:0000256" key="7">
    <source>
        <dbReference type="RuleBase" id="RU000382"/>
    </source>
</evidence>
<gene>
    <name evidence="8" type="ORF">TW71_05405</name>
</gene>
<dbReference type="SUPFAM" id="SSF53383">
    <property type="entry name" value="PLP-dependent transferases"/>
    <property type="match status" value="1"/>
</dbReference>
<dbReference type="PANTHER" id="PTHR46101">
    <property type="match status" value="1"/>
</dbReference>
<evidence type="ECO:0000256" key="4">
    <source>
        <dbReference type="ARBA" id="ARBA00022898"/>
    </source>
</evidence>
<dbReference type="RefSeq" id="WP_045985226.1">
    <property type="nucleotide sequence ID" value="NZ_CP063052.1"/>
</dbReference>
<dbReference type="EC" id="4.1.1.22" evidence="8"/>
<evidence type="ECO:0000256" key="1">
    <source>
        <dbReference type="ARBA" id="ARBA00001933"/>
    </source>
</evidence>
<dbReference type="GO" id="GO:0019752">
    <property type="term" value="P:carboxylic acid metabolic process"/>
    <property type="evidence" value="ECO:0007669"/>
    <property type="project" value="InterPro"/>
</dbReference>
<keyword evidence="3" id="KW-0210">Decarboxylase</keyword>
<dbReference type="InterPro" id="IPR015424">
    <property type="entry name" value="PyrdxlP-dep_Trfase"/>
</dbReference>
<evidence type="ECO:0000256" key="2">
    <source>
        <dbReference type="ARBA" id="ARBA00009533"/>
    </source>
</evidence>
<sequence>MPLSYDDTQRLREFYKVCLDSQHQMLGYPVATDYDYQDLSSFFQFSINNVGDWAETSNYPMNTFQFEQDVVEYFCQLFHTSTEKAWGYVTNGGTEGNMYGCYLARERFPDGVVYFSKDTHYSVMKIVRFLNVEHCVVESQANGEIDYDALESALKENPNKPPIIFANIGTTMSGAIDNLEQIQARLYNAGFSRDQYYLHADAAFHGMIIPYVDNPPKFSFRDGIDSISVSGHKMLGSPIPCGMVLALKEHTDKISHQIEYIAAPDKTLTGSRNGLTPLFLWKFIRSTSEQEKRERIQSCLELAEETVQVLNKHNIPAWRNANSTIVVFPKPSEAIWRKHHLAVANGMAHIIIAGQTVRNRSKLNQVLDDLMSEQAYTEMTLSEE</sequence>
<evidence type="ECO:0000256" key="5">
    <source>
        <dbReference type="ARBA" id="ARBA00023239"/>
    </source>
</evidence>